<evidence type="ECO:0000313" key="5">
    <source>
        <dbReference type="EMBL" id="EEN66661.1"/>
    </source>
</evidence>
<gene>
    <name evidence="5" type="ORF">BRAFLDRAFT_65842</name>
</gene>
<dbReference type="Pfam" id="PF01822">
    <property type="entry name" value="WSC"/>
    <property type="match status" value="1"/>
</dbReference>
<dbReference type="EMBL" id="GG666475">
    <property type="protein sequence ID" value="EEN66661.1"/>
    <property type="molecule type" value="Genomic_DNA"/>
</dbReference>
<evidence type="ECO:0000256" key="2">
    <source>
        <dbReference type="SAM" id="SignalP"/>
    </source>
</evidence>
<dbReference type="InterPro" id="IPR013320">
    <property type="entry name" value="ConA-like_dom_sf"/>
</dbReference>
<feature type="chain" id="PRO_5002934965" description="GH16 domain-containing protein" evidence="2">
    <location>
        <begin position="20"/>
        <end position="522"/>
    </location>
</feature>
<feature type="domain" description="WSC" evidence="3">
    <location>
        <begin position="116"/>
        <end position="211"/>
    </location>
</feature>
<name>C3XZ97_BRAFL</name>
<dbReference type="STRING" id="7739.C3XZ97"/>
<dbReference type="AlphaFoldDB" id="C3XZ97"/>
<feature type="signal peptide" evidence="2">
    <location>
        <begin position="1"/>
        <end position="19"/>
    </location>
</feature>
<dbReference type="PROSITE" id="PS51212">
    <property type="entry name" value="WSC"/>
    <property type="match status" value="1"/>
</dbReference>
<dbReference type="eggNOG" id="KOG4157">
    <property type="taxonomic scope" value="Eukaryota"/>
</dbReference>
<dbReference type="FunFam" id="2.60.120.200:FF:000338">
    <property type="entry name" value="uncharacterized protein LOC100181198 isoform X2"/>
    <property type="match status" value="1"/>
</dbReference>
<dbReference type="GO" id="GO:0005975">
    <property type="term" value="P:carbohydrate metabolic process"/>
    <property type="evidence" value="ECO:0007669"/>
    <property type="project" value="InterPro"/>
</dbReference>
<dbReference type="PANTHER" id="PTHR10963:SF55">
    <property type="entry name" value="GLYCOSIDE HYDROLASE FAMILY 16 PROTEIN"/>
    <property type="match status" value="1"/>
</dbReference>
<keyword evidence="2" id="KW-0732">Signal</keyword>
<dbReference type="Gene3D" id="2.60.120.200">
    <property type="match status" value="1"/>
</dbReference>
<dbReference type="Pfam" id="PF00722">
    <property type="entry name" value="Glyco_hydro_16"/>
    <property type="match status" value="1"/>
</dbReference>
<dbReference type="PANTHER" id="PTHR10963">
    <property type="entry name" value="GLYCOSYL HYDROLASE-RELATED"/>
    <property type="match status" value="1"/>
</dbReference>
<dbReference type="SUPFAM" id="SSF49899">
    <property type="entry name" value="Concanavalin A-like lectins/glucanases"/>
    <property type="match status" value="1"/>
</dbReference>
<evidence type="ECO:0000259" key="4">
    <source>
        <dbReference type="PROSITE" id="PS51762"/>
    </source>
</evidence>
<sequence>MAGFWTALLLLAILGHAAGQGVYLGCYVDHEDDRDFPYVVTWSDLTPPKCIRHCADMGFGYAGLQYAVENEEFQTYVNLPENLYTRNGTLFLKPTLAAERLGEKFLTEGVINLREDALYLGCYHDGGSMDSRDLNGDNMTSPYLTPKLCLDHCTEAGYTYAGLQYGTECFCGDSFGKFGAAPESECAIPCGGDAGQMCGNGWKNSIYTSVGGTCTLENWNGCYIAGSPSQHLPPVLSARLTTAHSFSFRYGKVEVTAKMPTGDWIWPAIWLLPQTWVYGDWPRSGEIDIVETRGNRDLYASWGASLGIDVTTSTLHWGSSGVWPYNGFFKTRAEKEAHTGTYGSDFHKWTMVWTDQYLKFFVDDELMLTVSPPNGFWALGDFGLPDSDNPWSGAGRMAPFDQDVGFTMVTVVIVTVDSDNPRSGAGRMAPFDQDVGFTIGTVVMFYLIMNVATGGTNGFFMDDYVNMPHPKPWANAQSRSEAMASFWRARDQWLPTWNPAHNNGEDAAMQVKSVKVWKFRDL</sequence>
<reference evidence="5" key="1">
    <citation type="journal article" date="2008" name="Nature">
        <title>The amphioxus genome and the evolution of the chordate karyotype.</title>
        <authorList>
            <consortium name="US DOE Joint Genome Institute (JGI-PGF)"/>
            <person name="Putnam N.H."/>
            <person name="Butts T."/>
            <person name="Ferrier D.E.K."/>
            <person name="Furlong R.F."/>
            <person name="Hellsten U."/>
            <person name="Kawashima T."/>
            <person name="Robinson-Rechavi M."/>
            <person name="Shoguchi E."/>
            <person name="Terry A."/>
            <person name="Yu J.-K."/>
            <person name="Benito-Gutierrez E.L."/>
            <person name="Dubchak I."/>
            <person name="Garcia-Fernandez J."/>
            <person name="Gibson-Brown J.J."/>
            <person name="Grigoriev I.V."/>
            <person name="Horton A.C."/>
            <person name="de Jong P.J."/>
            <person name="Jurka J."/>
            <person name="Kapitonov V.V."/>
            <person name="Kohara Y."/>
            <person name="Kuroki Y."/>
            <person name="Lindquist E."/>
            <person name="Lucas S."/>
            <person name="Osoegawa K."/>
            <person name="Pennacchio L.A."/>
            <person name="Salamov A.A."/>
            <person name="Satou Y."/>
            <person name="Sauka-Spengler T."/>
            <person name="Schmutz J."/>
            <person name="Shin-I T."/>
            <person name="Toyoda A."/>
            <person name="Bronner-Fraser M."/>
            <person name="Fujiyama A."/>
            <person name="Holland L.Z."/>
            <person name="Holland P.W.H."/>
            <person name="Satoh N."/>
            <person name="Rokhsar D.S."/>
        </authorList>
    </citation>
    <scope>NUCLEOTIDE SEQUENCE [LARGE SCALE GENOMIC DNA]</scope>
    <source>
        <strain evidence="5">S238N-H82</strain>
        <tissue evidence="5">Testes</tissue>
    </source>
</reference>
<dbReference type="InterPro" id="IPR050546">
    <property type="entry name" value="Glycosyl_Hydrlase_16"/>
</dbReference>
<protein>
    <recommendedName>
        <fullName evidence="6">GH16 domain-containing protein</fullName>
    </recommendedName>
</protein>
<dbReference type="InterPro" id="IPR000757">
    <property type="entry name" value="Beta-glucanase-like"/>
</dbReference>
<dbReference type="InterPro" id="IPR002889">
    <property type="entry name" value="WSC_carb-bd"/>
</dbReference>
<evidence type="ECO:0000256" key="1">
    <source>
        <dbReference type="ARBA" id="ARBA00006865"/>
    </source>
</evidence>
<evidence type="ECO:0008006" key="6">
    <source>
        <dbReference type="Google" id="ProtNLM"/>
    </source>
</evidence>
<organism>
    <name type="scientific">Branchiostoma floridae</name>
    <name type="common">Florida lancelet</name>
    <name type="synonym">Amphioxus</name>
    <dbReference type="NCBI Taxonomy" id="7739"/>
    <lineage>
        <taxon>Eukaryota</taxon>
        <taxon>Metazoa</taxon>
        <taxon>Chordata</taxon>
        <taxon>Cephalochordata</taxon>
        <taxon>Leptocardii</taxon>
        <taxon>Amphioxiformes</taxon>
        <taxon>Branchiostomatidae</taxon>
        <taxon>Branchiostoma</taxon>
    </lineage>
</organism>
<comment type="similarity">
    <text evidence="1">Belongs to the glycosyl hydrolase 16 family.</text>
</comment>
<evidence type="ECO:0000259" key="3">
    <source>
        <dbReference type="PROSITE" id="PS51212"/>
    </source>
</evidence>
<dbReference type="InParanoid" id="C3XZ97"/>
<feature type="domain" description="GH16" evidence="4">
    <location>
        <begin position="158"/>
        <end position="522"/>
    </location>
</feature>
<dbReference type="GO" id="GO:0004553">
    <property type="term" value="F:hydrolase activity, hydrolyzing O-glycosyl compounds"/>
    <property type="evidence" value="ECO:0007669"/>
    <property type="project" value="InterPro"/>
</dbReference>
<dbReference type="SMART" id="SM00321">
    <property type="entry name" value="WSC"/>
    <property type="match status" value="1"/>
</dbReference>
<dbReference type="PROSITE" id="PS51762">
    <property type="entry name" value="GH16_2"/>
    <property type="match status" value="1"/>
</dbReference>
<accession>C3XZ97</accession>
<proteinExistence type="inferred from homology"/>